<sequence>MRKQKSGRDNPITKNNREGKMINKKFIKKSLAVMLSTAMIFTTGMPITALQNTVKADTVSDVTAAPKCEELTKWTFDSDTESWAKSGWSSTGLTGSVANEDGKLKFTADYTTITATWYQGDIQLYKSADYSEATNASMELYCKTSDQQPTKVDIIFANSGGNNAKDSVSLANVTDKETVQINGEDYTKYNLSIPLNMSETNVGYRQATTNLIIQVVRGDATFSGDVYFDNITLNKDNAKQATIDKDAAVYNEAITAGMNNDNEATDYQWYKASSYTGEGTAIENGTSAAYTPDMEDIDGWIYCGVVSGGYKYLTKRVRVLAGTTLKATDIPLSATAVSDGGSTIHISNTKDYSGKFDSNLMVNGGNFYVEYTGEIADVPQFEFATWSSTKSTVDVTAYESGSVEGQEGTYYARYKYEDFVSAWGDEDVSELKALRIKYAGTDNTNLTLTKVTWNGAPISYGDLGEVVNLLSNGQLYTWHVGGTFDATRIREDSFFYVEYKGDEDGISFVANSHSYVSNGYNAYVTISTPYKKGTTGSGYYNIYTASQIKEAFGDQFRYIDQLRVVTNDGKTVANKDKKLYFFEGTGALVDDISADGYTDAIDVPWVKYADEAQDGTVIIGASITQNPLVTPAAMEGAPFYNARGGWNAMLDRTDCITYGIGGQTTTNVANRFGEILKYNYKRIIMQVGNNDLGTYNDDQKVVDLEVGNYTKMLNLVKVKNEELAAEGKDIIPVYIIGLNPTNSEGIQGRIIKVNTAIEELSNTYDFVKYISIYDEFVNSETGSPTNPDCGEYHVNMDLVMADGLHPVAAGYKIWAQKLKKVMASTDKADTTLTTLSYRLSDTVKKNAVTGFETGKEDTTTYDVVLPGDTAKDGTFKLYETPSNLSAKVVADNGTITADSYDDDYVPVTLVDGKATVKLTVTSEDESATKEYTVNFTIDSNDTSNELVNDTTEKAISVTDDTVDTWPYTQYSFDSVEITPNSTVEMDVALDNSDFTGLYLETDLDWTMLKAETLKPADFTDNVAHLTYTYTGEAKTISTLQVKTGGNGTDYRGDIKVSNLKITKGTSDAEDDETGWEKTTLFSGSEETTLKSIFTSGNIEMDTIKDKGYFYVEYTANEKQAVKIALSEWDTSKWVEVEPSETGTTEDGNYFAKYSIKAVTEAYGATDLSDVDAISVKCDNTITLKELSWVGPKAADDGAEILFSGSKTAKGNTSLFTYLYTKHVGGDFDNASIRYGSYFTLEYTGTKDKINVCLSSASRDDHTWVAVKPTSTVTLDNGHYLSTYTIEDCIEAFTSNLQRLDQIQIYTSYDTGEENSVTLKKWKFYQGDGELVDPNGESKWTNKADTGIGFIGDSIVQNALLSYGDFNTILGRTDCSNWGIGGQTTTHISRRIDDMLEMNYHKIVILCGINDMGAGITKEETLENYELMLTKIHNKLPNTKVYTISVLPTTTPFYYTPENQEAIRSVDEGIKAFSDKYDFVTYVDCYSKFLGDDGYCKPELVSDGLHPNEEGYKVIASVLNPILSADEEPTTENPTTENPTTEAPTTEAPTTQKPTEQITTTAKISVARAKVKSASKKYSSKKMKISLKKVSGVAKYQIQISNSKKFKKVIATKTVKGTKVSYSSKKIRKKKTLYIRVRAIKIVDKKNYTGKWSKVKKVKVTK</sequence>
<dbReference type="InterPro" id="IPR013830">
    <property type="entry name" value="SGNH_hydro"/>
</dbReference>
<dbReference type="InterPro" id="IPR036514">
    <property type="entry name" value="SGNH_hydro_sf"/>
</dbReference>
<dbReference type="InterPro" id="IPR040877">
    <property type="entry name" value="CBM65_1"/>
</dbReference>
<reference evidence="5 6" key="1">
    <citation type="submission" date="2018-08" db="EMBL/GenBank/DDBJ databases">
        <title>A genome reference for cultivated species of the human gut microbiota.</title>
        <authorList>
            <person name="Zou Y."/>
            <person name="Xue W."/>
            <person name="Luo G."/>
        </authorList>
    </citation>
    <scope>NUCLEOTIDE SEQUENCE [LARGE SCALE GENOMIC DNA]</scope>
    <source>
        <strain evidence="5 6">AM44-11BH</strain>
    </source>
</reference>
<name>A0A413RDE8_9FIRM</name>
<feature type="region of interest" description="Disordered" evidence="1">
    <location>
        <begin position="1525"/>
        <end position="1557"/>
    </location>
</feature>
<evidence type="ECO:0000313" key="5">
    <source>
        <dbReference type="EMBL" id="RHA20811.1"/>
    </source>
</evidence>
<dbReference type="PANTHER" id="PTHR30383">
    <property type="entry name" value="THIOESTERASE 1/PROTEASE 1/LYSOPHOSPHOLIPASE L1"/>
    <property type="match status" value="1"/>
</dbReference>
<keyword evidence="2" id="KW-1133">Transmembrane helix</keyword>
<feature type="compositionally biased region" description="Low complexity" evidence="1">
    <location>
        <begin position="1530"/>
        <end position="1557"/>
    </location>
</feature>
<evidence type="ECO:0000256" key="1">
    <source>
        <dbReference type="SAM" id="MobiDB-lite"/>
    </source>
</evidence>
<organism evidence="5 6">
    <name type="scientific">Eubacterium ventriosum</name>
    <dbReference type="NCBI Taxonomy" id="39496"/>
    <lineage>
        <taxon>Bacteria</taxon>
        <taxon>Bacillati</taxon>
        <taxon>Bacillota</taxon>
        <taxon>Clostridia</taxon>
        <taxon>Eubacteriales</taxon>
        <taxon>Eubacteriaceae</taxon>
        <taxon>Eubacterium</taxon>
    </lineage>
</organism>
<feature type="domain" description="SGNH hydrolase-type esterase" evidence="3">
    <location>
        <begin position="619"/>
        <end position="813"/>
    </location>
</feature>
<keyword evidence="2" id="KW-0472">Membrane</keyword>
<gene>
    <name evidence="5" type="ORF">DW944_01185</name>
</gene>
<dbReference type="Gene3D" id="2.60.40.10">
    <property type="entry name" value="Immunoglobulins"/>
    <property type="match status" value="1"/>
</dbReference>
<accession>A0A413RDE8</accession>
<evidence type="ECO:0000259" key="4">
    <source>
        <dbReference type="Pfam" id="PF18259"/>
    </source>
</evidence>
<dbReference type="Gene3D" id="2.60.120.1070">
    <property type="match status" value="4"/>
</dbReference>
<evidence type="ECO:0000259" key="3">
    <source>
        <dbReference type="Pfam" id="PF13472"/>
    </source>
</evidence>
<keyword evidence="2" id="KW-0812">Transmembrane</keyword>
<feature type="domain" description="SGNH hydrolase-type esterase" evidence="3">
    <location>
        <begin position="1349"/>
        <end position="1513"/>
    </location>
</feature>
<proteinExistence type="predicted"/>
<feature type="domain" description="Carbohydrate binding module 65" evidence="4">
    <location>
        <begin position="1093"/>
        <end position="1180"/>
    </location>
</feature>
<keyword evidence="6" id="KW-1185">Reference proteome</keyword>
<comment type="caution">
    <text evidence="5">The sequence shown here is derived from an EMBL/GenBank/DDBJ whole genome shotgun (WGS) entry which is preliminary data.</text>
</comment>
<dbReference type="InterPro" id="IPR008979">
    <property type="entry name" value="Galactose-bd-like_sf"/>
</dbReference>
<evidence type="ECO:0000256" key="2">
    <source>
        <dbReference type="SAM" id="Phobius"/>
    </source>
</evidence>
<protein>
    <recommendedName>
        <fullName evidence="7">SGNH hydrolase-type esterase domain-containing protein</fullName>
    </recommendedName>
</protein>
<dbReference type="Gene3D" id="3.40.50.1110">
    <property type="entry name" value="SGNH hydrolase"/>
    <property type="match status" value="2"/>
</dbReference>
<feature type="domain" description="Carbohydrate binding module 65" evidence="4">
    <location>
        <begin position="349"/>
        <end position="451"/>
    </location>
</feature>
<feature type="domain" description="Carbohydrate binding module 65" evidence="4">
    <location>
        <begin position="1203"/>
        <end position="1296"/>
    </location>
</feature>
<dbReference type="InterPro" id="IPR013783">
    <property type="entry name" value="Ig-like_fold"/>
</dbReference>
<feature type="transmembrane region" description="Helical" evidence="2">
    <location>
        <begin position="30"/>
        <end position="50"/>
    </location>
</feature>
<dbReference type="Gene3D" id="2.60.120.260">
    <property type="entry name" value="Galactose-binding domain-like"/>
    <property type="match status" value="1"/>
</dbReference>
<dbReference type="Proteomes" id="UP000284779">
    <property type="component" value="Unassembled WGS sequence"/>
</dbReference>
<evidence type="ECO:0008006" key="7">
    <source>
        <dbReference type="Google" id="ProtNLM"/>
    </source>
</evidence>
<dbReference type="InterPro" id="IPR051532">
    <property type="entry name" value="Ester_Hydrolysis_Enzymes"/>
</dbReference>
<dbReference type="Pfam" id="PF13472">
    <property type="entry name" value="Lipase_GDSL_2"/>
    <property type="match status" value="2"/>
</dbReference>
<dbReference type="SUPFAM" id="SSF49785">
    <property type="entry name" value="Galactose-binding domain-like"/>
    <property type="match status" value="1"/>
</dbReference>
<dbReference type="Gene3D" id="2.60.40.2700">
    <property type="match status" value="1"/>
</dbReference>
<dbReference type="Pfam" id="PF18259">
    <property type="entry name" value="CBM65_1"/>
    <property type="match status" value="3"/>
</dbReference>
<dbReference type="EMBL" id="QSFD01000001">
    <property type="protein sequence ID" value="RHA20811.1"/>
    <property type="molecule type" value="Genomic_DNA"/>
</dbReference>
<evidence type="ECO:0000313" key="6">
    <source>
        <dbReference type="Proteomes" id="UP000284779"/>
    </source>
</evidence>
<dbReference type="SUPFAM" id="SSF52266">
    <property type="entry name" value="SGNH hydrolase"/>
    <property type="match status" value="2"/>
</dbReference>